<dbReference type="PANTHER" id="PTHR34265:SF1">
    <property type="entry name" value="TYPE III PANTOTHENATE KINASE"/>
    <property type="match status" value="1"/>
</dbReference>
<comment type="pathway">
    <text evidence="4 16">Cofactor biosynthesis; coenzyme A biosynthesis; CoA from (R)-pantothenate: step 1/5.</text>
</comment>
<dbReference type="GO" id="GO:0015937">
    <property type="term" value="P:coenzyme A biosynthetic process"/>
    <property type="evidence" value="ECO:0007669"/>
    <property type="project" value="UniProtKB-UniRule"/>
</dbReference>
<dbReference type="InterPro" id="IPR043129">
    <property type="entry name" value="ATPase_NBD"/>
</dbReference>
<keyword evidence="11 16" id="KW-0067">ATP-binding</keyword>
<evidence type="ECO:0000256" key="4">
    <source>
        <dbReference type="ARBA" id="ARBA00005225"/>
    </source>
</evidence>
<evidence type="ECO:0000256" key="14">
    <source>
        <dbReference type="ARBA" id="ARBA00038036"/>
    </source>
</evidence>
<evidence type="ECO:0000256" key="7">
    <source>
        <dbReference type="ARBA" id="ARBA00022490"/>
    </source>
</evidence>
<name>A0A7X2TB55_9CLOT</name>
<evidence type="ECO:0000256" key="1">
    <source>
        <dbReference type="ARBA" id="ARBA00001206"/>
    </source>
</evidence>
<keyword evidence="7 16" id="KW-0963">Cytoplasm</keyword>
<keyword evidence="13 16" id="KW-0173">Coenzyme A biosynthesis</keyword>
<evidence type="ECO:0000256" key="16">
    <source>
        <dbReference type="HAMAP-Rule" id="MF_01274"/>
    </source>
</evidence>
<gene>
    <name evidence="16" type="primary">coaX</name>
    <name evidence="17" type="ORF">FYJ39_00660</name>
</gene>
<dbReference type="RefSeq" id="WP_154470542.1">
    <property type="nucleotide sequence ID" value="NZ_DBEWUL010000008.1"/>
</dbReference>
<dbReference type="Gene3D" id="3.30.420.40">
    <property type="match status" value="2"/>
</dbReference>
<dbReference type="PANTHER" id="PTHR34265">
    <property type="entry name" value="TYPE III PANTOTHENATE KINASE"/>
    <property type="match status" value="1"/>
</dbReference>
<dbReference type="NCBIfam" id="NF009848">
    <property type="entry name" value="PRK13318.1-6"/>
    <property type="match status" value="1"/>
</dbReference>
<dbReference type="NCBIfam" id="NF009855">
    <property type="entry name" value="PRK13321.1"/>
    <property type="match status" value="1"/>
</dbReference>
<dbReference type="Pfam" id="PF03309">
    <property type="entry name" value="Pan_kinase"/>
    <property type="match status" value="1"/>
</dbReference>
<comment type="function">
    <text evidence="16">Catalyzes the phosphorylation of pantothenate (Pan), the first step in CoA biosynthesis.</text>
</comment>
<keyword evidence="12 16" id="KW-0630">Potassium</keyword>
<dbReference type="UniPathway" id="UPA00241">
    <property type="reaction ID" value="UER00352"/>
</dbReference>
<feature type="active site" description="Proton acceptor" evidence="16">
    <location>
        <position position="109"/>
    </location>
</feature>
<dbReference type="EC" id="2.7.1.33" evidence="6 16"/>
<keyword evidence="16" id="KW-0479">Metal-binding</keyword>
<comment type="cofactor">
    <cofactor evidence="16">
        <name>NH4(+)</name>
        <dbReference type="ChEBI" id="CHEBI:28938"/>
    </cofactor>
    <cofactor evidence="16">
        <name>K(+)</name>
        <dbReference type="ChEBI" id="CHEBI:29103"/>
    </cofactor>
    <text evidence="16">A monovalent cation. Ammonium or potassium.</text>
</comment>
<feature type="binding site" evidence="16">
    <location>
        <begin position="107"/>
        <end position="110"/>
    </location>
    <ligand>
        <name>substrate</name>
    </ligand>
</feature>
<organism evidence="17 18">
    <name type="scientific">Clostridium porci</name>
    <dbReference type="NCBI Taxonomy" id="2605778"/>
    <lineage>
        <taxon>Bacteria</taxon>
        <taxon>Bacillati</taxon>
        <taxon>Bacillota</taxon>
        <taxon>Clostridia</taxon>
        <taxon>Eubacteriales</taxon>
        <taxon>Clostridiaceae</taxon>
        <taxon>Clostridium</taxon>
    </lineage>
</organism>
<sequence length="261" mass="27971">MILAIDMGNTNTVAGGIDEQKTYFIERITTDQSRTDTEYAISFKNILEMNQISASSIEGAILSSVVPPLSNTILNAVEKVVGIRPFLVGAGMKTGLNILMDNPKAVGSDQIVDAVAASHEHPLPLIVIDMGTATTLCTVDKKGNYIGGVILPGLKVSLDSLSGKTAQLPYISLEVPDRIIGKNTIDCMRAGIIYGTVDMIDGILDRMEAELGESPTIISTGGLARFITPLCRHKIHYDDALLLKGLLILYRKNAPQALSFA</sequence>
<proteinExistence type="inferred from homology"/>
<comment type="similarity">
    <text evidence="14 16">Belongs to the type III pantothenate kinase family.</text>
</comment>
<dbReference type="EMBL" id="VUMD01000001">
    <property type="protein sequence ID" value="MSS35125.1"/>
    <property type="molecule type" value="Genomic_DNA"/>
</dbReference>
<comment type="catalytic activity">
    <reaction evidence="1 16">
        <text>(R)-pantothenate + ATP = (R)-4'-phosphopantothenate + ADP + H(+)</text>
        <dbReference type="Rhea" id="RHEA:16373"/>
        <dbReference type="ChEBI" id="CHEBI:10986"/>
        <dbReference type="ChEBI" id="CHEBI:15378"/>
        <dbReference type="ChEBI" id="CHEBI:29032"/>
        <dbReference type="ChEBI" id="CHEBI:30616"/>
        <dbReference type="ChEBI" id="CHEBI:456216"/>
        <dbReference type="EC" id="2.7.1.33"/>
    </reaction>
</comment>
<accession>A0A7X2TB55</accession>
<comment type="subcellular location">
    <subcellularLocation>
        <location evidence="3 16">Cytoplasm</location>
    </subcellularLocation>
</comment>
<evidence type="ECO:0000256" key="6">
    <source>
        <dbReference type="ARBA" id="ARBA00012102"/>
    </source>
</evidence>
<comment type="caution">
    <text evidence="17">The sequence shown here is derived from an EMBL/GenBank/DDBJ whole genome shotgun (WGS) entry which is preliminary data.</text>
</comment>
<keyword evidence="10 16" id="KW-0418">Kinase</keyword>
<dbReference type="GO" id="GO:0004594">
    <property type="term" value="F:pantothenate kinase activity"/>
    <property type="evidence" value="ECO:0007669"/>
    <property type="project" value="UniProtKB-UniRule"/>
</dbReference>
<evidence type="ECO:0000256" key="2">
    <source>
        <dbReference type="ARBA" id="ARBA00001958"/>
    </source>
</evidence>
<evidence type="ECO:0000256" key="8">
    <source>
        <dbReference type="ARBA" id="ARBA00022679"/>
    </source>
</evidence>
<evidence type="ECO:0000256" key="9">
    <source>
        <dbReference type="ARBA" id="ARBA00022741"/>
    </source>
</evidence>
<dbReference type="GO" id="GO:0005524">
    <property type="term" value="F:ATP binding"/>
    <property type="evidence" value="ECO:0007669"/>
    <property type="project" value="UniProtKB-UniRule"/>
</dbReference>
<protein>
    <recommendedName>
        <fullName evidence="15 16">Type III pantothenate kinase</fullName>
        <ecNumber evidence="6 16">2.7.1.33</ecNumber>
    </recommendedName>
    <alternativeName>
        <fullName evidence="16">PanK-III</fullName>
    </alternativeName>
    <alternativeName>
        <fullName evidence="16">Pantothenic acid kinase</fullName>
    </alternativeName>
</protein>
<comment type="subunit">
    <text evidence="5 16">Homodimer.</text>
</comment>
<evidence type="ECO:0000313" key="18">
    <source>
        <dbReference type="Proteomes" id="UP000429958"/>
    </source>
</evidence>
<evidence type="ECO:0000256" key="11">
    <source>
        <dbReference type="ARBA" id="ARBA00022840"/>
    </source>
</evidence>
<evidence type="ECO:0000256" key="5">
    <source>
        <dbReference type="ARBA" id="ARBA00011738"/>
    </source>
</evidence>
<keyword evidence="18" id="KW-1185">Reference proteome</keyword>
<dbReference type="SUPFAM" id="SSF53067">
    <property type="entry name" value="Actin-like ATPase domain"/>
    <property type="match status" value="2"/>
</dbReference>
<feature type="binding site" evidence="16">
    <location>
        <position position="184"/>
    </location>
    <ligand>
        <name>substrate</name>
    </ligand>
</feature>
<feature type="binding site" evidence="16">
    <location>
        <position position="132"/>
    </location>
    <ligand>
        <name>ATP</name>
        <dbReference type="ChEBI" id="CHEBI:30616"/>
    </ligand>
</feature>
<keyword evidence="9 16" id="KW-0547">Nucleotide-binding</keyword>
<evidence type="ECO:0000256" key="10">
    <source>
        <dbReference type="ARBA" id="ARBA00022777"/>
    </source>
</evidence>
<feature type="binding site" evidence="16">
    <location>
        <position position="129"/>
    </location>
    <ligand>
        <name>K(+)</name>
        <dbReference type="ChEBI" id="CHEBI:29103"/>
    </ligand>
</feature>
<evidence type="ECO:0000256" key="3">
    <source>
        <dbReference type="ARBA" id="ARBA00004496"/>
    </source>
</evidence>
<dbReference type="CDD" id="cd24015">
    <property type="entry name" value="ASKHA_NBD_PanK-III"/>
    <property type="match status" value="1"/>
</dbReference>
<dbReference type="GO" id="GO:0046872">
    <property type="term" value="F:metal ion binding"/>
    <property type="evidence" value="ECO:0007669"/>
    <property type="project" value="UniProtKB-KW"/>
</dbReference>
<evidence type="ECO:0000256" key="12">
    <source>
        <dbReference type="ARBA" id="ARBA00022958"/>
    </source>
</evidence>
<dbReference type="Proteomes" id="UP000429958">
    <property type="component" value="Unassembled WGS sequence"/>
</dbReference>
<dbReference type="AlphaFoldDB" id="A0A7X2TB55"/>
<dbReference type="InterPro" id="IPR004619">
    <property type="entry name" value="Type_III_PanK"/>
</dbReference>
<feature type="binding site" evidence="16">
    <location>
        <begin position="6"/>
        <end position="13"/>
    </location>
    <ligand>
        <name>ATP</name>
        <dbReference type="ChEBI" id="CHEBI:30616"/>
    </ligand>
</feature>
<evidence type="ECO:0000256" key="13">
    <source>
        <dbReference type="ARBA" id="ARBA00022993"/>
    </source>
</evidence>
<evidence type="ECO:0000313" key="17">
    <source>
        <dbReference type="EMBL" id="MSS35125.1"/>
    </source>
</evidence>
<dbReference type="NCBIfam" id="TIGR00671">
    <property type="entry name" value="baf"/>
    <property type="match status" value="1"/>
</dbReference>
<evidence type="ECO:0000256" key="15">
    <source>
        <dbReference type="ARBA" id="ARBA00040883"/>
    </source>
</evidence>
<keyword evidence="8 16" id="KW-0808">Transferase</keyword>
<dbReference type="GO" id="GO:0005737">
    <property type="term" value="C:cytoplasm"/>
    <property type="evidence" value="ECO:0007669"/>
    <property type="project" value="UniProtKB-SubCell"/>
</dbReference>
<comment type="caution">
    <text evidence="16">Lacks conserved residue(s) required for the propagation of feature annotation.</text>
</comment>
<reference evidence="17 18" key="1">
    <citation type="submission" date="2019-08" db="EMBL/GenBank/DDBJ databases">
        <title>In-depth cultivation of the pig gut microbiome towards novel bacterial diversity and tailored functional studies.</title>
        <authorList>
            <person name="Wylensek D."/>
            <person name="Hitch T.C.A."/>
            <person name="Clavel T."/>
        </authorList>
    </citation>
    <scope>NUCLEOTIDE SEQUENCE [LARGE SCALE GENOMIC DNA]</scope>
    <source>
        <strain evidence="17 18">WCA-389-WT-23D1</strain>
    </source>
</reference>
<dbReference type="HAMAP" id="MF_01274">
    <property type="entry name" value="Pantothen_kinase_3"/>
    <property type="match status" value="1"/>
</dbReference>
<comment type="cofactor">
    <cofactor evidence="2">
        <name>K(+)</name>
        <dbReference type="ChEBI" id="CHEBI:29103"/>
    </cofactor>
</comment>